<name>G8WPS7_STREN</name>
<dbReference type="HOGENOM" id="CLU_3317495_0_0_11"/>
<proteinExistence type="predicted"/>
<keyword evidence="2" id="KW-1185">Reference proteome</keyword>
<dbReference type="Proteomes" id="UP000007842">
    <property type="component" value="Chromosome"/>
</dbReference>
<dbReference type="STRING" id="1003195.SCATT_04950"/>
<gene>
    <name evidence="1" type="ordered locus">SCATT_04950</name>
</gene>
<protein>
    <submittedName>
        <fullName evidence="1">Uncharacterized protein</fullName>
    </submittedName>
</protein>
<dbReference type="AlphaFoldDB" id="G8WPS7"/>
<sequence>MLALLVHGVSLCSRAGADAKALDRTVSTALTSIGRPVTH</sequence>
<evidence type="ECO:0000313" key="2">
    <source>
        <dbReference type="Proteomes" id="UP000007842"/>
    </source>
</evidence>
<dbReference type="KEGG" id="scy:SCATT_04950"/>
<reference evidence="2" key="1">
    <citation type="submission" date="2011-12" db="EMBL/GenBank/DDBJ databases">
        <title>Complete genome sequence of Streptomyces cattleya strain DSM 46488.</title>
        <authorList>
            <person name="Ou H.-Y."/>
            <person name="Li P."/>
            <person name="Zhao C."/>
            <person name="O'Hagan D."/>
            <person name="Deng Z."/>
        </authorList>
    </citation>
    <scope>NUCLEOTIDE SEQUENCE [LARGE SCALE GENOMIC DNA]</scope>
    <source>
        <strain evidence="2">ATCC 35852 / DSM 46488 / JCM 4925 / NBRC 14057 / NRRL 8057</strain>
    </source>
</reference>
<evidence type="ECO:0000313" key="1">
    <source>
        <dbReference type="EMBL" id="AEW92866.1"/>
    </source>
</evidence>
<accession>G8WPS7</accession>
<dbReference type="EMBL" id="CP003219">
    <property type="protein sequence ID" value="AEW92866.1"/>
    <property type="molecule type" value="Genomic_DNA"/>
</dbReference>
<organism evidence="1 2">
    <name type="scientific">Streptantibioticus cattleyicolor (strain ATCC 35852 / DSM 46488 / JCM 4925 / NBRC 14057 / NRRL 8057)</name>
    <name type="common">Streptomyces cattleya</name>
    <dbReference type="NCBI Taxonomy" id="1003195"/>
    <lineage>
        <taxon>Bacteria</taxon>
        <taxon>Bacillati</taxon>
        <taxon>Actinomycetota</taxon>
        <taxon>Actinomycetes</taxon>
        <taxon>Kitasatosporales</taxon>
        <taxon>Streptomycetaceae</taxon>
        <taxon>Streptantibioticus</taxon>
    </lineage>
</organism>